<sequence length="96" mass="10687">MSLVKKKGLGIEICFVKSLSLDLVFIDLTHLSRERKKKREVEGGVVKEGNFAQTSVVPIPLSQGWHEEQADELFSFNLDVGNADEELAELGGLRVF</sequence>
<accession>A0A0D0VJ35</accession>
<name>A0A0D0VJ35_CRYGA</name>
<evidence type="ECO:0000313" key="1">
    <source>
        <dbReference type="EMBL" id="KIR44900.1"/>
    </source>
</evidence>
<reference evidence="1" key="1">
    <citation type="submission" date="2015-01" db="EMBL/GenBank/DDBJ databases">
        <title>The Genome Sequence of Cryptococcus gattii CA1280.</title>
        <authorList>
            <consortium name="The Broad Institute Genomics Platform"/>
            <person name="Cuomo C."/>
            <person name="Litvintseva A."/>
            <person name="Chen Y."/>
            <person name="Heitman J."/>
            <person name="Sun S."/>
            <person name="Springer D."/>
            <person name="Dromer F."/>
            <person name="Young S."/>
            <person name="Zeng Q."/>
            <person name="Gargeya S."/>
            <person name="Abouelleil A."/>
            <person name="Alvarado L."/>
            <person name="Chapman S.B."/>
            <person name="Gainer-Dewar J."/>
            <person name="Goldberg J."/>
            <person name="Griggs A."/>
            <person name="Gujja S."/>
            <person name="Hansen M."/>
            <person name="Howarth C."/>
            <person name="Imamovic A."/>
            <person name="Larimer J."/>
            <person name="Murphy C."/>
            <person name="Naylor J."/>
            <person name="Pearson M."/>
            <person name="Priest M."/>
            <person name="Roberts A."/>
            <person name="Saif S."/>
            <person name="Shea T."/>
            <person name="Sykes S."/>
            <person name="Wortman J."/>
            <person name="Nusbaum C."/>
            <person name="Birren B."/>
        </authorList>
    </citation>
    <scope>NUCLEOTIDE SEQUENCE [LARGE SCALE GENOMIC DNA]</scope>
    <source>
        <strain evidence="1">CA1280</strain>
    </source>
</reference>
<dbReference type="EMBL" id="KN847993">
    <property type="protein sequence ID" value="KIR44900.1"/>
    <property type="molecule type" value="Genomic_DNA"/>
</dbReference>
<dbReference type="HOGENOM" id="CLU_2359668_0_0_1"/>
<dbReference type="OrthoDB" id="5783963at2759"/>
<proteinExistence type="predicted"/>
<gene>
    <name evidence="1" type="ORF">I312_05873</name>
</gene>
<protein>
    <submittedName>
        <fullName evidence="1">Uncharacterized protein</fullName>
    </submittedName>
</protein>
<organism evidence="1">
    <name type="scientific">Cryptococcus bacillisporus CA1280</name>
    <dbReference type="NCBI Taxonomy" id="1296109"/>
    <lineage>
        <taxon>Eukaryota</taxon>
        <taxon>Fungi</taxon>
        <taxon>Dikarya</taxon>
        <taxon>Basidiomycota</taxon>
        <taxon>Agaricomycotina</taxon>
        <taxon>Tremellomycetes</taxon>
        <taxon>Tremellales</taxon>
        <taxon>Cryptococcaceae</taxon>
        <taxon>Cryptococcus</taxon>
        <taxon>Cryptococcus gattii species complex</taxon>
    </lineage>
</organism>
<dbReference type="AlphaFoldDB" id="A0A0D0VJ35"/>